<dbReference type="Proteomes" id="UP001164743">
    <property type="component" value="Chromosome 17A"/>
</dbReference>
<dbReference type="GeneID" id="77805431"/>
<accession>A0ABY7D8M9</accession>
<evidence type="ECO:0000313" key="2">
    <source>
        <dbReference type="Proteomes" id="UP001164743"/>
    </source>
</evidence>
<gene>
    <name evidence="1" type="ORF">PtA15_17A420</name>
</gene>
<sequence length="111" mass="12661">MQDVIDIFKPVSSNKGKVLEVKGKEEGDYKDEEEVDAPNDSGWFPFGGLLGSNHKSGEAGTFRAHYLKVCILMELCGTNLRKWTSIWRMRKSLRAILNMQPIQRESVFNNQ</sequence>
<protein>
    <submittedName>
        <fullName evidence="1">Uncharacterized protein</fullName>
    </submittedName>
</protein>
<evidence type="ECO:0000313" key="1">
    <source>
        <dbReference type="EMBL" id="WAQ92938.1"/>
    </source>
</evidence>
<organism evidence="1 2">
    <name type="scientific">Puccinia triticina</name>
    <dbReference type="NCBI Taxonomy" id="208348"/>
    <lineage>
        <taxon>Eukaryota</taxon>
        <taxon>Fungi</taxon>
        <taxon>Dikarya</taxon>
        <taxon>Basidiomycota</taxon>
        <taxon>Pucciniomycotina</taxon>
        <taxon>Pucciniomycetes</taxon>
        <taxon>Pucciniales</taxon>
        <taxon>Pucciniaceae</taxon>
        <taxon>Puccinia</taxon>
    </lineage>
</organism>
<proteinExistence type="predicted"/>
<reference evidence="1" key="1">
    <citation type="submission" date="2022-10" db="EMBL/GenBank/DDBJ databases">
        <title>Puccinia triticina Genome sequencing and assembly.</title>
        <authorList>
            <person name="Li C."/>
        </authorList>
    </citation>
    <scope>NUCLEOTIDE SEQUENCE</scope>
    <source>
        <strain evidence="1">Pt15</strain>
    </source>
</reference>
<keyword evidence="2" id="KW-1185">Reference proteome</keyword>
<name>A0ABY7D8M9_9BASI</name>
<dbReference type="EMBL" id="CP110437">
    <property type="protein sequence ID" value="WAQ92938.1"/>
    <property type="molecule type" value="Genomic_DNA"/>
</dbReference>
<dbReference type="RefSeq" id="XP_053028493.1">
    <property type="nucleotide sequence ID" value="XM_053164536.1"/>
</dbReference>